<sequence>MGRRGFAVLAGLLLTAGLVALGVYIWSQPKTLKLAVGPLGSDDARMAAAFVQGLSREKKSVRLRLILTEGSAESARKIDAGEVDLAIVRPDIALPAKADTALITRRSFPFFITAKTLPIDRVSGLRGKRIGVIRNPAENIDLLKLVLSQYGVQPEEVEIVGLTRDMVIAAAREGRIDAFFAVGAISARTANDAAQRLRAAFGDEPGIIPIREADALAARNRAVEAGEIVRGALGGDPPLPAENLPTISITSRLMAAQSLDDSRVADLVSAVLSLRVALATELPAIQGLETPATDKDAPLAVHSGAAAFIDGEQETFFELYGDWFYLGVMALSLLGSGAAGVLGIESASRRKRAMAGLGQMVELLGAVRAAPDETALAGLERRADAVLAEVVASYSRGDIDSGGVSAYRLAMDQLGRAIVERRFALSEQGPAS</sequence>
<reference evidence="3 4" key="1">
    <citation type="submission" date="2023-09" db="EMBL/GenBank/DDBJ databases">
        <title>Whole genome shotgun sequencing (WGS) of Bosea sp. ZW T0_25, isolated from stored onions (Allium cepa).</title>
        <authorList>
            <person name="Stoll D.A."/>
            <person name="Huch M."/>
        </authorList>
    </citation>
    <scope>NUCLEOTIDE SEQUENCE [LARGE SCALE GENOMIC DNA]</scope>
    <source>
        <strain evidence="3 4">ZW T0_25</strain>
    </source>
</reference>
<accession>A0ABU3SGA5</accession>
<gene>
    <name evidence="3" type="ORF">RKE40_28405</name>
</gene>
<dbReference type="InterPro" id="IPR011852">
    <property type="entry name" value="TRAP_TAXI"/>
</dbReference>
<dbReference type="PANTHER" id="PTHR42941">
    <property type="entry name" value="SLL1037 PROTEIN"/>
    <property type="match status" value="1"/>
</dbReference>
<keyword evidence="1" id="KW-0472">Membrane</keyword>
<dbReference type="Proteomes" id="UP001254257">
    <property type="component" value="Unassembled WGS sequence"/>
</dbReference>
<evidence type="ECO:0000259" key="2">
    <source>
        <dbReference type="Pfam" id="PF09084"/>
    </source>
</evidence>
<protein>
    <submittedName>
        <fullName evidence="3">TAXI family TRAP transporter solute-binding subunit</fullName>
    </submittedName>
</protein>
<organism evidence="3 4">
    <name type="scientific">Bosea rubneri</name>
    <dbReference type="NCBI Taxonomy" id="3075434"/>
    <lineage>
        <taxon>Bacteria</taxon>
        <taxon>Pseudomonadati</taxon>
        <taxon>Pseudomonadota</taxon>
        <taxon>Alphaproteobacteria</taxon>
        <taxon>Hyphomicrobiales</taxon>
        <taxon>Boseaceae</taxon>
        <taxon>Bosea</taxon>
    </lineage>
</organism>
<dbReference type="PANTHER" id="PTHR42941:SF1">
    <property type="entry name" value="SLL1037 PROTEIN"/>
    <property type="match status" value="1"/>
</dbReference>
<proteinExistence type="predicted"/>
<keyword evidence="4" id="KW-1185">Reference proteome</keyword>
<evidence type="ECO:0000256" key="1">
    <source>
        <dbReference type="SAM" id="Phobius"/>
    </source>
</evidence>
<evidence type="ECO:0000313" key="3">
    <source>
        <dbReference type="EMBL" id="MDU0343822.1"/>
    </source>
</evidence>
<dbReference type="EMBL" id="JAWDID010000088">
    <property type="protein sequence ID" value="MDU0343822.1"/>
    <property type="molecule type" value="Genomic_DNA"/>
</dbReference>
<dbReference type="SUPFAM" id="SSF53850">
    <property type="entry name" value="Periplasmic binding protein-like II"/>
    <property type="match status" value="1"/>
</dbReference>
<dbReference type="InterPro" id="IPR015168">
    <property type="entry name" value="SsuA/THI5"/>
</dbReference>
<name>A0ABU3SGA5_9HYPH</name>
<dbReference type="Gene3D" id="3.40.190.10">
    <property type="entry name" value="Periplasmic binding protein-like II"/>
    <property type="match status" value="2"/>
</dbReference>
<evidence type="ECO:0000313" key="4">
    <source>
        <dbReference type="Proteomes" id="UP001254257"/>
    </source>
</evidence>
<comment type="caution">
    <text evidence="3">The sequence shown here is derived from an EMBL/GenBank/DDBJ whole genome shotgun (WGS) entry which is preliminary data.</text>
</comment>
<dbReference type="Pfam" id="PF09084">
    <property type="entry name" value="NMT1"/>
    <property type="match status" value="1"/>
</dbReference>
<keyword evidence="1" id="KW-0812">Transmembrane</keyword>
<dbReference type="RefSeq" id="WP_316021518.1">
    <property type="nucleotide sequence ID" value="NZ_JAWDID010000088.1"/>
</dbReference>
<keyword evidence="1" id="KW-1133">Transmembrane helix</keyword>
<feature type="domain" description="SsuA/THI5-like" evidence="2">
    <location>
        <begin position="63"/>
        <end position="191"/>
    </location>
</feature>
<feature type="transmembrane region" description="Helical" evidence="1">
    <location>
        <begin position="323"/>
        <end position="344"/>
    </location>
</feature>